<dbReference type="VEuPathDB" id="FungiDB:MAPG_09801"/>
<dbReference type="EMBL" id="GL876976">
    <property type="protein sequence ID" value="KLU91280.1"/>
    <property type="molecule type" value="Genomic_DNA"/>
</dbReference>
<accession>A0A0C4EAW5</accession>
<dbReference type="EnsemblFungi" id="MAPG_09801T0">
    <property type="protein sequence ID" value="MAPG_09801T0"/>
    <property type="gene ID" value="MAPG_09801"/>
</dbReference>
<dbReference type="AlphaFoldDB" id="A0A0C4EAW5"/>
<reference evidence="2" key="3">
    <citation type="submission" date="2011-03" db="EMBL/GenBank/DDBJ databases">
        <title>Annotation of Magnaporthe poae ATCC 64411.</title>
        <authorList>
            <person name="Ma L.-J."/>
            <person name="Dead R."/>
            <person name="Young S.K."/>
            <person name="Zeng Q."/>
            <person name="Gargeya S."/>
            <person name="Fitzgerald M."/>
            <person name="Haas B."/>
            <person name="Abouelleil A."/>
            <person name="Alvarado L."/>
            <person name="Arachchi H.M."/>
            <person name="Berlin A."/>
            <person name="Brown A."/>
            <person name="Chapman S.B."/>
            <person name="Chen Z."/>
            <person name="Dunbar C."/>
            <person name="Freedman E."/>
            <person name="Gearin G."/>
            <person name="Gellesch M."/>
            <person name="Goldberg J."/>
            <person name="Griggs A."/>
            <person name="Gujja S."/>
            <person name="Heiman D."/>
            <person name="Howarth C."/>
            <person name="Larson L."/>
            <person name="Lui A."/>
            <person name="MacDonald P.J.P."/>
            <person name="Mehta T."/>
            <person name="Montmayeur A."/>
            <person name="Murphy C."/>
            <person name="Neiman D."/>
            <person name="Pearson M."/>
            <person name="Priest M."/>
            <person name="Roberts A."/>
            <person name="Saif S."/>
            <person name="Shea T."/>
            <person name="Shenoy N."/>
            <person name="Sisk P."/>
            <person name="Stolte C."/>
            <person name="Sykes S."/>
            <person name="Yandava C."/>
            <person name="Wortman J."/>
            <person name="Nusbaum C."/>
            <person name="Birren B."/>
        </authorList>
    </citation>
    <scope>NUCLEOTIDE SEQUENCE</scope>
    <source>
        <strain evidence="2">ATCC 64411</strain>
    </source>
</reference>
<name>A0A0C4EAW5_MAGP6</name>
<organism evidence="3 4">
    <name type="scientific">Magnaporthiopsis poae (strain ATCC 64411 / 73-15)</name>
    <name type="common">Kentucky bluegrass fungus</name>
    <name type="synonym">Magnaporthe poae</name>
    <dbReference type="NCBI Taxonomy" id="644358"/>
    <lineage>
        <taxon>Eukaryota</taxon>
        <taxon>Fungi</taxon>
        <taxon>Dikarya</taxon>
        <taxon>Ascomycota</taxon>
        <taxon>Pezizomycotina</taxon>
        <taxon>Sordariomycetes</taxon>
        <taxon>Sordariomycetidae</taxon>
        <taxon>Magnaporthales</taxon>
        <taxon>Magnaporthaceae</taxon>
        <taxon>Magnaporthiopsis</taxon>
    </lineage>
</organism>
<reference evidence="4" key="1">
    <citation type="submission" date="2010-05" db="EMBL/GenBank/DDBJ databases">
        <title>The genome sequence of Magnaporthe poae strain ATCC 64411.</title>
        <authorList>
            <person name="Ma L.-J."/>
            <person name="Dead R."/>
            <person name="Young S."/>
            <person name="Zeng Q."/>
            <person name="Koehrsen M."/>
            <person name="Alvarado L."/>
            <person name="Berlin A."/>
            <person name="Chapman S.B."/>
            <person name="Chen Z."/>
            <person name="Freedman E."/>
            <person name="Gellesch M."/>
            <person name="Goldberg J."/>
            <person name="Griggs A."/>
            <person name="Gujja S."/>
            <person name="Heilman E.R."/>
            <person name="Heiman D."/>
            <person name="Hepburn T."/>
            <person name="Howarth C."/>
            <person name="Jen D."/>
            <person name="Larson L."/>
            <person name="Mehta T."/>
            <person name="Neiman D."/>
            <person name="Pearson M."/>
            <person name="Roberts A."/>
            <person name="Saif S."/>
            <person name="Shea T."/>
            <person name="Shenoy N."/>
            <person name="Sisk P."/>
            <person name="Stolte C."/>
            <person name="Sykes S."/>
            <person name="Walk T."/>
            <person name="White J."/>
            <person name="Yandava C."/>
            <person name="Haas B."/>
            <person name="Nusbaum C."/>
            <person name="Birren B."/>
        </authorList>
    </citation>
    <scope>NUCLEOTIDE SEQUENCE [LARGE SCALE GENOMIC DNA]</scope>
    <source>
        <strain evidence="4">ATCC 64411 / 73-15</strain>
    </source>
</reference>
<reference evidence="3" key="4">
    <citation type="journal article" date="2015" name="G3 (Bethesda)">
        <title>Genome sequences of three phytopathogenic species of the Magnaporthaceae family of fungi.</title>
        <authorList>
            <person name="Okagaki L.H."/>
            <person name="Nunes C.C."/>
            <person name="Sailsbery J."/>
            <person name="Clay B."/>
            <person name="Brown D."/>
            <person name="John T."/>
            <person name="Oh Y."/>
            <person name="Young N."/>
            <person name="Fitzgerald M."/>
            <person name="Haas B.J."/>
            <person name="Zeng Q."/>
            <person name="Young S."/>
            <person name="Adiconis X."/>
            <person name="Fan L."/>
            <person name="Levin J.Z."/>
            <person name="Mitchell T.K."/>
            <person name="Okubara P.A."/>
            <person name="Farman M.L."/>
            <person name="Kohn L.M."/>
            <person name="Birren B."/>
            <person name="Ma L.-J."/>
            <person name="Dean R.A."/>
        </authorList>
    </citation>
    <scope>NUCLEOTIDE SEQUENCE</scope>
    <source>
        <strain evidence="3">ATCC 64411 / 73-15</strain>
    </source>
</reference>
<sequence>MAKIPRLDKPTTQTGAEDGQRATVPTSASWGLSPGLLMHAVAKKRPRSCLPTPSKILSIAFKTSLLGQQLSKTSRWLYMERAEIAENFGLRYAKYQLVREFCCIDLRIVIIQPFYPRDMYEFAAHSTTIY</sequence>
<dbReference type="Proteomes" id="UP000011715">
    <property type="component" value="Unassembled WGS sequence"/>
</dbReference>
<gene>
    <name evidence="2" type="ORF">MAPG_09801</name>
</gene>
<feature type="region of interest" description="Disordered" evidence="1">
    <location>
        <begin position="1"/>
        <end position="29"/>
    </location>
</feature>
<dbReference type="EMBL" id="ADBL01002509">
    <property type="status" value="NOT_ANNOTATED_CDS"/>
    <property type="molecule type" value="Genomic_DNA"/>
</dbReference>
<proteinExistence type="predicted"/>
<reference evidence="2" key="2">
    <citation type="submission" date="2010-05" db="EMBL/GenBank/DDBJ databases">
        <title>The Genome Sequence of Magnaporthe poae strain ATCC 64411.</title>
        <authorList>
            <consortium name="The Broad Institute Genome Sequencing Platform"/>
            <consortium name="Broad Institute Genome Sequencing Center for Infectious Disease"/>
            <person name="Ma L.-J."/>
            <person name="Dead R."/>
            <person name="Young S."/>
            <person name="Zeng Q."/>
            <person name="Koehrsen M."/>
            <person name="Alvarado L."/>
            <person name="Berlin A."/>
            <person name="Chapman S.B."/>
            <person name="Chen Z."/>
            <person name="Freedman E."/>
            <person name="Gellesch M."/>
            <person name="Goldberg J."/>
            <person name="Griggs A."/>
            <person name="Gujja S."/>
            <person name="Heilman E.R."/>
            <person name="Heiman D."/>
            <person name="Hepburn T."/>
            <person name="Howarth C."/>
            <person name="Jen D."/>
            <person name="Larson L."/>
            <person name="Mehta T."/>
            <person name="Neiman D."/>
            <person name="Pearson M."/>
            <person name="Roberts A."/>
            <person name="Saif S."/>
            <person name="Shea T."/>
            <person name="Shenoy N."/>
            <person name="Sisk P."/>
            <person name="Stolte C."/>
            <person name="Sykes S."/>
            <person name="Walk T."/>
            <person name="White J."/>
            <person name="Yandava C."/>
            <person name="Haas B."/>
            <person name="Nusbaum C."/>
            <person name="Birren B."/>
        </authorList>
    </citation>
    <scope>NUCLEOTIDE SEQUENCE</scope>
    <source>
        <strain evidence="2">ATCC 64411</strain>
    </source>
</reference>
<evidence type="ECO:0000313" key="3">
    <source>
        <dbReference type="EnsemblFungi" id="MAPG_09801T0"/>
    </source>
</evidence>
<protein>
    <submittedName>
        <fullName evidence="2 3">Uncharacterized protein</fullName>
    </submittedName>
</protein>
<evidence type="ECO:0000256" key="1">
    <source>
        <dbReference type="SAM" id="MobiDB-lite"/>
    </source>
</evidence>
<keyword evidence="4" id="KW-1185">Reference proteome</keyword>
<evidence type="ECO:0000313" key="4">
    <source>
        <dbReference type="Proteomes" id="UP000011715"/>
    </source>
</evidence>
<evidence type="ECO:0000313" key="2">
    <source>
        <dbReference type="EMBL" id="KLU91280.1"/>
    </source>
</evidence>
<reference evidence="3" key="5">
    <citation type="submission" date="2015-06" db="UniProtKB">
        <authorList>
            <consortium name="EnsemblFungi"/>
        </authorList>
    </citation>
    <scope>IDENTIFICATION</scope>
    <source>
        <strain evidence="3">ATCC 64411</strain>
    </source>
</reference>